<organism evidence="1 2">
    <name type="scientific">Araneus ventricosus</name>
    <name type="common">Orbweaver spider</name>
    <name type="synonym">Epeira ventricosa</name>
    <dbReference type="NCBI Taxonomy" id="182803"/>
    <lineage>
        <taxon>Eukaryota</taxon>
        <taxon>Metazoa</taxon>
        <taxon>Ecdysozoa</taxon>
        <taxon>Arthropoda</taxon>
        <taxon>Chelicerata</taxon>
        <taxon>Arachnida</taxon>
        <taxon>Araneae</taxon>
        <taxon>Araneomorphae</taxon>
        <taxon>Entelegynae</taxon>
        <taxon>Araneoidea</taxon>
        <taxon>Araneidae</taxon>
        <taxon>Araneus</taxon>
    </lineage>
</organism>
<gene>
    <name evidence="1" type="ORF">AVEN_196288_1</name>
</gene>
<dbReference type="Proteomes" id="UP000499080">
    <property type="component" value="Unassembled WGS sequence"/>
</dbReference>
<evidence type="ECO:0000313" key="2">
    <source>
        <dbReference type="Proteomes" id="UP000499080"/>
    </source>
</evidence>
<evidence type="ECO:0000313" key="1">
    <source>
        <dbReference type="EMBL" id="GBM89782.1"/>
    </source>
</evidence>
<accession>A0A4Y2JKG1</accession>
<name>A0A4Y2JKG1_ARAVE</name>
<keyword evidence="2" id="KW-1185">Reference proteome</keyword>
<proteinExistence type="predicted"/>
<protein>
    <submittedName>
        <fullName evidence="1">Uncharacterized protein</fullName>
    </submittedName>
</protein>
<reference evidence="1 2" key="1">
    <citation type="journal article" date="2019" name="Sci. Rep.">
        <title>Orb-weaving spider Araneus ventricosus genome elucidates the spidroin gene catalogue.</title>
        <authorList>
            <person name="Kono N."/>
            <person name="Nakamura H."/>
            <person name="Ohtoshi R."/>
            <person name="Moran D.A.P."/>
            <person name="Shinohara A."/>
            <person name="Yoshida Y."/>
            <person name="Fujiwara M."/>
            <person name="Mori M."/>
            <person name="Tomita M."/>
            <person name="Arakawa K."/>
        </authorList>
    </citation>
    <scope>NUCLEOTIDE SEQUENCE [LARGE SCALE GENOMIC DNA]</scope>
</reference>
<dbReference type="EMBL" id="BGPR01003572">
    <property type="protein sequence ID" value="GBM89782.1"/>
    <property type="molecule type" value="Genomic_DNA"/>
</dbReference>
<sequence>MLGIWDKVVYPCPIAFDDPEKEMRDEELCQAVKNFFRPRGTEFYQDRFLKLFSRRCICTKRMKMLSMDSSNKSMFVKIRKETTS</sequence>
<comment type="caution">
    <text evidence="1">The sequence shown here is derived from an EMBL/GenBank/DDBJ whole genome shotgun (WGS) entry which is preliminary data.</text>
</comment>
<dbReference type="AlphaFoldDB" id="A0A4Y2JKG1"/>